<organism evidence="2 3">
    <name type="scientific">Trichinella nativa</name>
    <dbReference type="NCBI Taxonomy" id="6335"/>
    <lineage>
        <taxon>Eukaryota</taxon>
        <taxon>Metazoa</taxon>
        <taxon>Ecdysozoa</taxon>
        <taxon>Nematoda</taxon>
        <taxon>Enoplea</taxon>
        <taxon>Dorylaimia</taxon>
        <taxon>Trichinellida</taxon>
        <taxon>Trichinellidae</taxon>
        <taxon>Trichinella</taxon>
    </lineage>
</organism>
<sequence length="49" mass="5504">MTSTGWQTRSHCPIPPPISEEGLSTRDHNEDCKKHHNEVGVLKLMCCLS</sequence>
<evidence type="ECO:0000313" key="2">
    <source>
        <dbReference type="EMBL" id="KRZ47056.1"/>
    </source>
</evidence>
<comment type="caution">
    <text evidence="2">The sequence shown here is derived from an EMBL/GenBank/DDBJ whole genome shotgun (WGS) entry which is preliminary data.</text>
</comment>
<protein>
    <submittedName>
        <fullName evidence="2">Uncharacterized protein</fullName>
    </submittedName>
</protein>
<feature type="region of interest" description="Disordered" evidence="1">
    <location>
        <begin position="1"/>
        <end position="29"/>
    </location>
</feature>
<dbReference type="EMBL" id="JYDW01001477">
    <property type="protein sequence ID" value="KRZ47056.1"/>
    <property type="molecule type" value="Genomic_DNA"/>
</dbReference>
<dbReference type="AlphaFoldDB" id="A0A0V1KIJ0"/>
<keyword evidence="3" id="KW-1185">Reference proteome</keyword>
<evidence type="ECO:0000313" key="3">
    <source>
        <dbReference type="Proteomes" id="UP000054721"/>
    </source>
</evidence>
<name>A0A0V1KIJ0_9BILA</name>
<reference evidence="2 3" key="1">
    <citation type="submission" date="2015-05" db="EMBL/GenBank/DDBJ databases">
        <title>Evolution of Trichinella species and genotypes.</title>
        <authorList>
            <person name="Korhonen P.K."/>
            <person name="Edoardo P."/>
            <person name="Giuseppe L.R."/>
            <person name="Gasser R.B."/>
        </authorList>
    </citation>
    <scope>NUCLEOTIDE SEQUENCE [LARGE SCALE GENOMIC DNA]</scope>
    <source>
        <strain evidence="2">ISS10</strain>
    </source>
</reference>
<accession>A0A0V1KIJ0</accession>
<dbReference type="Proteomes" id="UP000054721">
    <property type="component" value="Unassembled WGS sequence"/>
</dbReference>
<evidence type="ECO:0000256" key="1">
    <source>
        <dbReference type="SAM" id="MobiDB-lite"/>
    </source>
</evidence>
<feature type="compositionally biased region" description="Polar residues" evidence="1">
    <location>
        <begin position="1"/>
        <end position="10"/>
    </location>
</feature>
<gene>
    <name evidence="2" type="ORF">T02_16250</name>
</gene>
<proteinExistence type="predicted"/>